<protein>
    <submittedName>
        <fullName evidence="2">DUF4132 domain-containing protein</fullName>
    </submittedName>
</protein>
<evidence type="ECO:0000313" key="3">
    <source>
        <dbReference type="Proteomes" id="UP000654304"/>
    </source>
</evidence>
<gene>
    <name evidence="2" type="ORF">H8K43_11240</name>
</gene>
<dbReference type="InterPro" id="IPR025406">
    <property type="entry name" value="DUF4132"/>
</dbReference>
<evidence type="ECO:0000259" key="1">
    <source>
        <dbReference type="Pfam" id="PF13569"/>
    </source>
</evidence>
<accession>A0ABR7A5T2</accession>
<keyword evidence="3" id="KW-1185">Reference proteome</keyword>
<name>A0ABR7A5T2_9BURK</name>
<reference evidence="2 3" key="1">
    <citation type="submission" date="2020-08" db="EMBL/GenBank/DDBJ databases">
        <title>Novel species isolated from subtropical streams in China.</title>
        <authorList>
            <person name="Lu H."/>
        </authorList>
    </citation>
    <scope>NUCLEOTIDE SEQUENCE [LARGE SCALE GENOMIC DNA]</scope>
    <source>
        <strain evidence="2 3">CY22W</strain>
    </source>
</reference>
<dbReference type="EMBL" id="JACOGD010000005">
    <property type="protein sequence ID" value="MBC3932252.1"/>
    <property type="molecule type" value="Genomic_DNA"/>
</dbReference>
<dbReference type="Proteomes" id="UP000654304">
    <property type="component" value="Unassembled WGS sequence"/>
</dbReference>
<dbReference type="RefSeq" id="WP_186903919.1">
    <property type="nucleotide sequence ID" value="NZ_JACOGD010000005.1"/>
</dbReference>
<dbReference type="Pfam" id="PF13569">
    <property type="entry name" value="DUF4132"/>
    <property type="match status" value="1"/>
</dbReference>
<organism evidence="2 3">
    <name type="scientific">Undibacterium curvum</name>
    <dbReference type="NCBI Taxonomy" id="2762294"/>
    <lineage>
        <taxon>Bacteria</taxon>
        <taxon>Pseudomonadati</taxon>
        <taxon>Pseudomonadota</taxon>
        <taxon>Betaproteobacteria</taxon>
        <taxon>Burkholderiales</taxon>
        <taxon>Oxalobacteraceae</taxon>
        <taxon>Undibacterium</taxon>
    </lineage>
</organism>
<sequence>MAKKVENLNAVPDSAIHWSPSMIDLCQKPLTGIPSTLLNEDASYIQNCAVLQTEMLAYYDWTPVQARLLQWHGLDALDSVLKSVLEKKYISELGLDLLLQVHDERVTDALLPYSKLPAIKGALLKQVAQWPLFILAKLISTHPTRHQATANLVVELILTHPDWLAPLQAKCDETQLKTLQRLLEPEAMSEATLEELPEILRNPYWRNRRALPKVAQLALDPLHDKMQVFSPHYSELARHRLADEATQIVEELEKKMPAFLARHNPEGCHNWSLAHKALFALGGKPDALERLLTGASASSDDFAYPPYGLHDLTCFSALFVLPKPVADKVFRYAKVRNIFEYVLSSWGDSWYSLLNHFEDRFISPIGRVAGTMQSTRQLPQFLEVESDDLALAMACLLVKNKWAKPSARVWLSRYPATAARGLLPFAFGADVTSRETAQYALRWLCANGHGESMISQANRYGTATVDALTSLLSVAPEEILPEKLPAAPKNLHLAGLPRLILKDSGHAIPTTSLPDVVMCLMLSKTDEPYAGLSTLLESITPESFARFGQALFKWWQDNGNPPKDRWIFDAQGVLGNDETARQLYIALRQWRAALSRIRAYDAMNMLAQIGSDVALMYLHTLSQQTRFNDLKGRAADLLRGVGEQRGLSLEQLADRTVPDLGLDRNGKLNLDFGTRQFSLSVDQRLMPNIKDGDGKILKDLPKPNSKDDPALSKEAAALYKDLKKQLKSIASHQLQRLEAAMCAQRRWSTEEFMTLFVRHPLLQHVAQGLIWGVYNEENQLIAACRVAEDFSLSDSEDDDYQLPENCSMGIAHTLELTSHARSAFGQRLSDYQILPPFIQLTRESYLLDQKDAAKSELSEWVGRSVRIASLLGLEQRGWKRSVGEDGIIDSLSKQLIDESSMVCQFEGEWFVGTPADGKEVMQIRRIGLSNPQQKMAQLDAISYSEIQRDLHFMTWFVA</sequence>
<comment type="caution">
    <text evidence="2">The sequence shown here is derived from an EMBL/GenBank/DDBJ whole genome shotgun (WGS) entry which is preliminary data.</text>
</comment>
<proteinExistence type="predicted"/>
<feature type="domain" description="DUF4132" evidence="1">
    <location>
        <begin position="694"/>
        <end position="878"/>
    </location>
</feature>
<evidence type="ECO:0000313" key="2">
    <source>
        <dbReference type="EMBL" id="MBC3932252.1"/>
    </source>
</evidence>